<dbReference type="Gene3D" id="2.30.30.40">
    <property type="entry name" value="SH3 Domains"/>
    <property type="match status" value="1"/>
</dbReference>
<accession>A0ABM6HVX9</accession>
<feature type="region of interest" description="Disordered" evidence="1">
    <location>
        <begin position="299"/>
        <end position="343"/>
    </location>
</feature>
<dbReference type="EMBL" id="CP019630">
    <property type="protein sequence ID" value="AQQ02197.1"/>
    <property type="molecule type" value="Genomic_DNA"/>
</dbReference>
<evidence type="ECO:0000313" key="4">
    <source>
        <dbReference type="Proteomes" id="UP000188174"/>
    </source>
</evidence>
<proteinExistence type="predicted"/>
<feature type="compositionally biased region" description="Low complexity" evidence="1">
    <location>
        <begin position="319"/>
        <end position="343"/>
    </location>
</feature>
<feature type="compositionally biased region" description="Basic and acidic residues" evidence="1">
    <location>
        <begin position="250"/>
        <end position="263"/>
    </location>
</feature>
<feature type="domain" description="SH3b" evidence="2">
    <location>
        <begin position="354"/>
        <end position="404"/>
    </location>
</feature>
<reference evidence="3 4" key="1">
    <citation type="submission" date="2017-02" db="EMBL/GenBank/DDBJ databases">
        <authorList>
            <person name="Jeong S."/>
        </authorList>
    </citation>
    <scope>NUCLEOTIDE SEQUENCE [LARGE SCALE GENOMIC DNA]</scope>
    <source>
        <strain evidence="3 4">RMAR6-6</strain>
    </source>
</reference>
<gene>
    <name evidence="3" type="ORF">B0E33_00145</name>
</gene>
<evidence type="ECO:0000256" key="1">
    <source>
        <dbReference type="SAM" id="MobiDB-lite"/>
    </source>
</evidence>
<name>A0ABM6HVX9_9HYPH</name>
<sequence length="410" mass="42910">MAIAPSVPEPQNQEGHMYSVTAPANTCDFPEGHDPDNAPQKNELKLVVPNDPSKDDEVPLSETEVHTVAADTGSDASTLAAKILQMHATADELKPTGSRRPTLTGATDESGFDMPGVLRTPVRGSRNIGLQPEQVPAPAAAYKAAANFRHGPSFRTLLISTLVIVGVGTGAIYLSLSDLLAGKDADSRTVQTQQINTEPTIESLIAGADPEYQGRTDLTATPTASAEQVKSAKDRIREVFASRSIASTAPEDHSNPLGHDTNKVADDKIQSRLAPAQPAPVRTNSQSARGTTNTLVASAAAAVQETDENPVSDASPLGADIPAVTAPDTDTASASTPETSAAASDFPLSAKIKSSVNLREAQNKDATVLAVIPAGAEVRFNTCGNWWCGVQYDGKTGYVGESFLEPQQQP</sequence>
<evidence type="ECO:0000259" key="2">
    <source>
        <dbReference type="Pfam" id="PF08239"/>
    </source>
</evidence>
<keyword evidence="4" id="KW-1185">Reference proteome</keyword>
<dbReference type="Proteomes" id="UP000188174">
    <property type="component" value="Chromosome"/>
</dbReference>
<dbReference type="InterPro" id="IPR003646">
    <property type="entry name" value="SH3-like_bac-type"/>
</dbReference>
<evidence type="ECO:0000313" key="3">
    <source>
        <dbReference type="EMBL" id="AQQ02197.1"/>
    </source>
</evidence>
<feature type="region of interest" description="Disordered" evidence="1">
    <location>
        <begin position="1"/>
        <end position="42"/>
    </location>
</feature>
<dbReference type="Pfam" id="PF08239">
    <property type="entry name" value="SH3_3"/>
    <property type="match status" value="1"/>
</dbReference>
<feature type="region of interest" description="Disordered" evidence="1">
    <location>
        <begin position="94"/>
        <end position="115"/>
    </location>
</feature>
<organism evidence="3 4">
    <name type="scientific">Roseibium algicola</name>
    <dbReference type="NCBI Taxonomy" id="2857014"/>
    <lineage>
        <taxon>Bacteria</taxon>
        <taxon>Pseudomonadati</taxon>
        <taxon>Pseudomonadota</taxon>
        <taxon>Alphaproteobacteria</taxon>
        <taxon>Hyphomicrobiales</taxon>
        <taxon>Stappiaceae</taxon>
        <taxon>Roseibium</taxon>
    </lineage>
</organism>
<protein>
    <recommendedName>
        <fullName evidence="2">SH3b domain-containing protein</fullName>
    </recommendedName>
</protein>
<feature type="compositionally biased region" description="Polar residues" evidence="1">
    <location>
        <begin position="216"/>
        <end position="228"/>
    </location>
</feature>
<feature type="region of interest" description="Disordered" evidence="1">
    <location>
        <begin position="213"/>
        <end position="232"/>
    </location>
</feature>
<feature type="region of interest" description="Disordered" evidence="1">
    <location>
        <begin position="243"/>
        <end position="263"/>
    </location>
</feature>